<evidence type="ECO:0008006" key="5">
    <source>
        <dbReference type="Google" id="ProtNLM"/>
    </source>
</evidence>
<proteinExistence type="inferred from homology"/>
<accession>A0A0B2ALT6</accession>
<evidence type="ECO:0000256" key="1">
    <source>
        <dbReference type="ARBA" id="ARBA00007529"/>
    </source>
</evidence>
<gene>
    <name evidence="3" type="ORF">LK10_11325</name>
</gene>
<protein>
    <recommendedName>
        <fullName evidence="5">Proline racemase</fullName>
    </recommendedName>
</protein>
<dbReference type="RefSeq" id="WP_043123700.1">
    <property type="nucleotide sequence ID" value="NZ_JTDL01000111.1"/>
</dbReference>
<dbReference type="SUPFAM" id="SSF54506">
    <property type="entry name" value="Diaminopimelate epimerase-like"/>
    <property type="match status" value="1"/>
</dbReference>
<dbReference type="OrthoDB" id="181267at2"/>
<comment type="similarity">
    <text evidence="1">Belongs to the proline racemase family.</text>
</comment>
<dbReference type="PANTHER" id="PTHR33442:SF5">
    <property type="entry name" value="BIFUNCTIONAL TRANS-3-HYDROXY-L-PROLINE DEHYDRATASE_2-EPIMERASE"/>
    <property type="match status" value="1"/>
</dbReference>
<sequence>MTPRKVIHAIDVHAAGEPGRVVPGGDLLVRGATMGERLVYCQEHLDGFRRLLLQEPRGYPGLCGVIITSPVNPGSAFGIIVFEHGGFRPMSGSNTMCAVTAMVETGAIEVQEPQTRLRIDTAAGVVEVVVTVQNGRAIDVSVENVPSFVVELDHEFELPHYGKVPADIVFGGQFYVQARAEDLGLKLEPGQTREILRAGSLLREVARRTFPVVHPVHPEIRGISLAMIHGATDTAGADARNAVICPNGPVDPADPDTWTSTVDRSPCGTGTSGRLAAKFARGELAVGEEFVHESMIGSLFRGSVRGLAEVAGQGAILPTIAGRAWITGFHDFVLEDDDPYPTGYRVGDIWGSGN</sequence>
<reference evidence="3 4" key="1">
    <citation type="submission" date="2014-09" db="EMBL/GenBank/DDBJ databases">
        <title>Genome sequence of Sinomonas sp. MUSC 117.</title>
        <authorList>
            <person name="Lee L.-H."/>
        </authorList>
    </citation>
    <scope>NUCLEOTIDE SEQUENCE [LARGE SCALE GENOMIC DNA]</scope>
    <source>
        <strain evidence="3 4">MUSC 117</strain>
    </source>
</reference>
<evidence type="ECO:0000256" key="2">
    <source>
        <dbReference type="PIRSR" id="PIRSR029792-1"/>
    </source>
</evidence>
<dbReference type="AlphaFoldDB" id="A0A0B2ALT6"/>
<dbReference type="EMBL" id="JTDL01000111">
    <property type="protein sequence ID" value="KHL02851.1"/>
    <property type="molecule type" value="Genomic_DNA"/>
</dbReference>
<keyword evidence="4" id="KW-1185">Reference proteome</keyword>
<organism evidence="3 4">
    <name type="scientific">Sinomonas humi</name>
    <dbReference type="NCBI Taxonomy" id="1338436"/>
    <lineage>
        <taxon>Bacteria</taxon>
        <taxon>Bacillati</taxon>
        <taxon>Actinomycetota</taxon>
        <taxon>Actinomycetes</taxon>
        <taxon>Micrococcales</taxon>
        <taxon>Micrococcaceae</taxon>
        <taxon>Sinomonas</taxon>
    </lineage>
</organism>
<name>A0A0B2ALT6_9MICC</name>
<dbReference type="SFLD" id="SFLDS00028">
    <property type="entry name" value="Proline_Racemase"/>
    <property type="match status" value="1"/>
</dbReference>
<dbReference type="GO" id="GO:0047580">
    <property type="term" value="F:4-hydroxyproline epimerase activity"/>
    <property type="evidence" value="ECO:0007669"/>
    <property type="project" value="TreeGrafter"/>
</dbReference>
<feature type="active site" description="Proton donor" evidence="2">
    <location>
        <position position="267"/>
    </location>
</feature>
<feature type="active site" description="Proton acceptor" evidence="2">
    <location>
        <position position="91"/>
    </location>
</feature>
<dbReference type="Proteomes" id="UP000030982">
    <property type="component" value="Unassembled WGS sequence"/>
</dbReference>
<dbReference type="PIRSF" id="PIRSF029792">
    <property type="entry name" value="Pro_racemase"/>
    <property type="match status" value="1"/>
</dbReference>
<comment type="caution">
    <text evidence="3">The sequence shown here is derived from an EMBL/GenBank/DDBJ whole genome shotgun (WGS) entry which is preliminary data.</text>
</comment>
<evidence type="ECO:0000313" key="4">
    <source>
        <dbReference type="Proteomes" id="UP000030982"/>
    </source>
</evidence>
<evidence type="ECO:0000313" key="3">
    <source>
        <dbReference type="EMBL" id="KHL02851.1"/>
    </source>
</evidence>
<dbReference type="PANTHER" id="PTHR33442">
    <property type="entry name" value="TRANS-3-HYDROXY-L-PROLINE DEHYDRATASE"/>
    <property type="match status" value="1"/>
</dbReference>
<dbReference type="Pfam" id="PF05544">
    <property type="entry name" value="Pro_racemase"/>
    <property type="match status" value="1"/>
</dbReference>
<dbReference type="InterPro" id="IPR008794">
    <property type="entry name" value="Pro_racemase_fam"/>
</dbReference>
<dbReference type="STRING" id="1338436.LK10_11325"/>
<dbReference type="Gene3D" id="3.10.310.10">
    <property type="entry name" value="Diaminopimelate Epimerase, Chain A, domain 1"/>
    <property type="match status" value="2"/>
</dbReference>